<dbReference type="GO" id="GO:0005525">
    <property type="term" value="F:GTP binding"/>
    <property type="evidence" value="ECO:0007669"/>
    <property type="project" value="InterPro"/>
</dbReference>
<protein>
    <submittedName>
        <fullName evidence="5">Protein hedgehog</fullName>
    </submittedName>
</protein>
<feature type="domain" description="MACPF" evidence="3">
    <location>
        <begin position="567"/>
        <end position="634"/>
    </location>
</feature>
<dbReference type="OrthoDB" id="2913746at2759"/>
<dbReference type="SUPFAM" id="SSF52540">
    <property type="entry name" value="P-loop containing nucleoside triphosphate hydrolases"/>
    <property type="match status" value="1"/>
</dbReference>
<evidence type="ECO:0000313" key="5">
    <source>
        <dbReference type="EMBL" id="KAF7366102.1"/>
    </source>
</evidence>
<dbReference type="InterPro" id="IPR020864">
    <property type="entry name" value="MACPF"/>
</dbReference>
<evidence type="ECO:0000313" key="6">
    <source>
        <dbReference type="Proteomes" id="UP000620124"/>
    </source>
</evidence>
<dbReference type="InterPro" id="IPR006703">
    <property type="entry name" value="G_AIG1"/>
</dbReference>
<dbReference type="Gene3D" id="3.40.50.300">
    <property type="entry name" value="P-loop containing nucleotide triphosphate hydrolases"/>
    <property type="match status" value="1"/>
</dbReference>
<dbReference type="InterPro" id="IPR027417">
    <property type="entry name" value="P-loop_NTPase"/>
</dbReference>
<dbReference type="AlphaFoldDB" id="A0A8H7DAZ0"/>
<keyword evidence="6" id="KW-1185">Reference proteome</keyword>
<evidence type="ECO:0000256" key="2">
    <source>
        <dbReference type="SAM" id="MobiDB-lite"/>
    </source>
</evidence>
<evidence type="ECO:0000259" key="4">
    <source>
        <dbReference type="Pfam" id="PF04548"/>
    </source>
</evidence>
<feature type="region of interest" description="Disordered" evidence="2">
    <location>
        <begin position="747"/>
        <end position="766"/>
    </location>
</feature>
<dbReference type="EMBL" id="JACAZI010000003">
    <property type="protein sequence ID" value="KAF7366102.1"/>
    <property type="molecule type" value="Genomic_DNA"/>
</dbReference>
<keyword evidence="1" id="KW-0547">Nucleotide-binding</keyword>
<name>A0A8H7DAZ0_9AGAR</name>
<gene>
    <name evidence="5" type="ORF">MVEN_00486900</name>
</gene>
<evidence type="ECO:0000256" key="1">
    <source>
        <dbReference type="ARBA" id="ARBA00022741"/>
    </source>
</evidence>
<dbReference type="Proteomes" id="UP000620124">
    <property type="component" value="Unassembled WGS sequence"/>
</dbReference>
<reference evidence="5" key="1">
    <citation type="submission" date="2020-05" db="EMBL/GenBank/DDBJ databases">
        <title>Mycena genomes resolve the evolution of fungal bioluminescence.</title>
        <authorList>
            <person name="Tsai I.J."/>
        </authorList>
    </citation>
    <scope>NUCLEOTIDE SEQUENCE</scope>
    <source>
        <strain evidence="5">CCC161011</strain>
    </source>
</reference>
<accession>A0A8H7DAZ0</accession>
<proteinExistence type="predicted"/>
<dbReference type="Pfam" id="PF01823">
    <property type="entry name" value="MACPF"/>
    <property type="match status" value="1"/>
</dbReference>
<evidence type="ECO:0000259" key="3">
    <source>
        <dbReference type="Pfam" id="PF01823"/>
    </source>
</evidence>
<organism evidence="5 6">
    <name type="scientific">Mycena venus</name>
    <dbReference type="NCBI Taxonomy" id="2733690"/>
    <lineage>
        <taxon>Eukaryota</taxon>
        <taxon>Fungi</taxon>
        <taxon>Dikarya</taxon>
        <taxon>Basidiomycota</taxon>
        <taxon>Agaricomycotina</taxon>
        <taxon>Agaricomycetes</taxon>
        <taxon>Agaricomycetidae</taxon>
        <taxon>Agaricales</taxon>
        <taxon>Marasmiineae</taxon>
        <taxon>Mycenaceae</taxon>
        <taxon>Mycena</taxon>
    </lineage>
</organism>
<feature type="domain" description="AIG1-type G" evidence="4">
    <location>
        <begin position="189"/>
        <end position="311"/>
    </location>
</feature>
<dbReference type="Pfam" id="PF04548">
    <property type="entry name" value="AIG1"/>
    <property type="match status" value="1"/>
</dbReference>
<comment type="caution">
    <text evidence="5">The sequence shown here is derived from an EMBL/GenBank/DDBJ whole genome shotgun (WGS) entry which is preliminary data.</text>
</comment>
<sequence length="795" mass="88855">MSKDHVVIVVLGSRKAGRKFVAAARNIADRRLNLVEGYSSSLLPAGLLGSQNLPGIEGNVRHQIEQLGGTTNDVTGILFMYSSQLGNRPHFPFTHSTSFLGFSGPTLFEKLFVVASSPSQDVEERWSDLVNQGMHILPLERQPELLLHDILDDSPSQLTASSDMLPANVHGVYTQAAVVIKRDPHRAVILLVGQSGHGKSKTINRLIGQGLLRMGQSTLGSTTKVIQRVKVVSTSKATSTTVTVAFDDTPGLDDTTYLDRKTNAALMHRYKEKYFQNIFPNVILLVASWDSITLDAHNKISHFTSAIGRSMYNLFLSGLVDTNRTNVLVVITKCLSSWDQFDDFETRKEKEAQWRLEAGRRKGIIIDLQRKIFPQLSPWEIVFIENGGGRDMSAKFPTLPDGKLSHQNLFQAISDIMERSTDRCRDLVGIQALQVLTGEEPLRLSSTTEVENLVEQSPEEVADEETTEAESLEKRIHQLTGSYLGNTYDIDRGTYGRKSVLSTVDLPIQYTAPPIQSKEFEEKAKAHRHQATDLSMRHEERLQTHYSSDSALQSAVSTNSQQYSLHHVIQIATVDPDRVELSAEMRNIIARLPPFSTETEKQYMEFFSDYGTHVVTRLALGGVLRVVLDSRDEASKLKASVTGNGRVVNSASGRLARSRRILVFRDGGGSVAPQLTTFLEHNFVPDIQSSDWYQLRDKWIKELEKDPVFCPDHPLTEYQPLYAVRGLTGDERKYLKTAYEIYAQKTVQRENGATSPEGGDQSRPLPRRKNWLNVARLLRESVAQAVSRFSGNGTH</sequence>